<evidence type="ECO:0000313" key="2">
    <source>
        <dbReference type="EMBL" id="CAD9355637.1"/>
    </source>
</evidence>
<dbReference type="Gene3D" id="3.30.10.10">
    <property type="entry name" value="Trypsin Inhibitor V, subunit A"/>
    <property type="match status" value="1"/>
</dbReference>
<feature type="chain" id="PRO_5030666342" description="Subtilisin inhibitor domain-containing protein" evidence="1">
    <location>
        <begin position="21"/>
        <end position="170"/>
    </location>
</feature>
<name>A0A7S2A2J8_9STRA</name>
<keyword evidence="1" id="KW-0732">Signal</keyword>
<sequence>MLSKFIFCYYICIAMATASAINSNKNLRGKKKRKERKHGQVEYSPRAITTTFAPTIAPTTTTTTAATDDFFLDWSDPVHDWFSSIVYTCEIDGKMEIIEDTSALSGPWKECMEPAPLTGVACQNIIEQETYIETVIIADPGYPMDRLYRPCRVFISVDSTGFVTHVPSRG</sequence>
<dbReference type="EMBL" id="HBGN01037633">
    <property type="protein sequence ID" value="CAD9355637.1"/>
    <property type="molecule type" value="Transcribed_RNA"/>
</dbReference>
<organism evidence="2">
    <name type="scientific">Ditylum brightwellii</name>
    <dbReference type="NCBI Taxonomy" id="49249"/>
    <lineage>
        <taxon>Eukaryota</taxon>
        <taxon>Sar</taxon>
        <taxon>Stramenopiles</taxon>
        <taxon>Ochrophyta</taxon>
        <taxon>Bacillariophyta</taxon>
        <taxon>Mediophyceae</taxon>
        <taxon>Lithodesmiophycidae</taxon>
        <taxon>Lithodesmiales</taxon>
        <taxon>Lithodesmiaceae</taxon>
        <taxon>Ditylum</taxon>
    </lineage>
</organism>
<reference evidence="2" key="1">
    <citation type="submission" date="2021-01" db="EMBL/GenBank/DDBJ databases">
        <authorList>
            <person name="Corre E."/>
            <person name="Pelletier E."/>
            <person name="Niang G."/>
            <person name="Scheremetjew M."/>
            <person name="Finn R."/>
            <person name="Kale V."/>
            <person name="Holt S."/>
            <person name="Cochrane G."/>
            <person name="Meng A."/>
            <person name="Brown T."/>
            <person name="Cohen L."/>
        </authorList>
    </citation>
    <scope>NUCLEOTIDE SEQUENCE</scope>
    <source>
        <strain evidence="2">Pop2</strain>
    </source>
</reference>
<accession>A0A7S2A2J8</accession>
<feature type="signal peptide" evidence="1">
    <location>
        <begin position="1"/>
        <end position="20"/>
    </location>
</feature>
<evidence type="ECO:0000256" key="1">
    <source>
        <dbReference type="SAM" id="SignalP"/>
    </source>
</evidence>
<protein>
    <recommendedName>
        <fullName evidence="3">Subtilisin inhibitor domain-containing protein</fullName>
    </recommendedName>
</protein>
<dbReference type="AlphaFoldDB" id="A0A7S2A2J8"/>
<gene>
    <name evidence="2" type="ORF">DBRI1063_LOCUS24105</name>
</gene>
<evidence type="ECO:0008006" key="3">
    <source>
        <dbReference type="Google" id="ProtNLM"/>
    </source>
</evidence>
<proteinExistence type="predicted"/>